<dbReference type="InterPro" id="IPR000601">
    <property type="entry name" value="PKD_dom"/>
</dbReference>
<gene>
    <name evidence="7" type="ORF">DNTS_009897</name>
</gene>
<organism evidence="7 8">
    <name type="scientific">Danionella cerebrum</name>
    <dbReference type="NCBI Taxonomy" id="2873325"/>
    <lineage>
        <taxon>Eukaryota</taxon>
        <taxon>Metazoa</taxon>
        <taxon>Chordata</taxon>
        <taxon>Craniata</taxon>
        <taxon>Vertebrata</taxon>
        <taxon>Euteleostomi</taxon>
        <taxon>Actinopterygii</taxon>
        <taxon>Neopterygii</taxon>
        <taxon>Teleostei</taxon>
        <taxon>Ostariophysi</taxon>
        <taxon>Cypriniformes</taxon>
        <taxon>Danionidae</taxon>
        <taxon>Danioninae</taxon>
        <taxon>Danionella</taxon>
    </lineage>
</organism>
<keyword evidence="4" id="KW-1133">Transmembrane helix</keyword>
<dbReference type="Pfam" id="PF00801">
    <property type="entry name" value="PKD"/>
    <property type="match status" value="1"/>
</dbReference>
<dbReference type="InterPro" id="IPR022409">
    <property type="entry name" value="PKD/Chitinase_dom"/>
</dbReference>
<dbReference type="GO" id="GO:0005886">
    <property type="term" value="C:plasma membrane"/>
    <property type="evidence" value="ECO:0007669"/>
    <property type="project" value="TreeGrafter"/>
</dbReference>
<keyword evidence="8" id="KW-1185">Reference proteome</keyword>
<dbReference type="STRING" id="623744.A0A553RDM1"/>
<proteinExistence type="predicted"/>
<dbReference type="Proteomes" id="UP000316079">
    <property type="component" value="Unassembled WGS sequence"/>
</dbReference>
<keyword evidence="3" id="KW-0677">Repeat</keyword>
<evidence type="ECO:0000256" key="5">
    <source>
        <dbReference type="ARBA" id="ARBA00023136"/>
    </source>
</evidence>
<comment type="subcellular location">
    <subcellularLocation>
        <location evidence="1">Membrane</location>
        <topology evidence="1">Multi-pass membrane protein</topology>
    </subcellularLocation>
</comment>
<dbReference type="SUPFAM" id="SSF49299">
    <property type="entry name" value="PKD domain"/>
    <property type="match status" value="1"/>
</dbReference>
<dbReference type="OrthoDB" id="8949373at2759"/>
<keyword evidence="5" id="KW-0472">Membrane</keyword>
<dbReference type="CDD" id="cd00146">
    <property type="entry name" value="PKD"/>
    <property type="match status" value="1"/>
</dbReference>
<dbReference type="PROSITE" id="PS50093">
    <property type="entry name" value="PKD"/>
    <property type="match status" value="1"/>
</dbReference>
<dbReference type="SMART" id="SM00089">
    <property type="entry name" value="PKD"/>
    <property type="match status" value="1"/>
</dbReference>
<name>A0A553RDM1_9TELE</name>
<dbReference type="EMBL" id="SRMA01024547">
    <property type="protein sequence ID" value="TRZ00288.1"/>
    <property type="molecule type" value="Genomic_DNA"/>
</dbReference>
<dbReference type="InterPro" id="IPR013783">
    <property type="entry name" value="Ig-like_fold"/>
</dbReference>
<evidence type="ECO:0000256" key="4">
    <source>
        <dbReference type="ARBA" id="ARBA00022989"/>
    </source>
</evidence>
<evidence type="ECO:0000313" key="7">
    <source>
        <dbReference type="EMBL" id="TRZ00288.1"/>
    </source>
</evidence>
<dbReference type="PANTHER" id="PTHR46730">
    <property type="entry name" value="POLYCYSTIN-1"/>
    <property type="match status" value="1"/>
</dbReference>
<evidence type="ECO:0000256" key="3">
    <source>
        <dbReference type="ARBA" id="ARBA00022737"/>
    </source>
</evidence>
<evidence type="ECO:0000313" key="8">
    <source>
        <dbReference type="Proteomes" id="UP000316079"/>
    </source>
</evidence>
<dbReference type="Gene3D" id="2.60.40.10">
    <property type="entry name" value="Immunoglobulins"/>
    <property type="match status" value="1"/>
</dbReference>
<sequence>MIQRPVKPSRLWYPPSVLSNSSVQVRCRITSGTDASYLWRFGDGSEHEGSSTEDHVFNRTGEYIIEVTVFNLVSSAPLTGHIFVVEEPCLPPPVKNMGPDKIQ</sequence>
<feature type="non-terminal residue" evidence="7">
    <location>
        <position position="103"/>
    </location>
</feature>
<evidence type="ECO:0000256" key="2">
    <source>
        <dbReference type="ARBA" id="ARBA00022692"/>
    </source>
</evidence>
<dbReference type="PANTHER" id="PTHR46730:SF4">
    <property type="entry name" value="POLYCYSTIC KIDNEY DISEASE PROTEIN 1-LIKE 1"/>
    <property type="match status" value="1"/>
</dbReference>
<dbReference type="AlphaFoldDB" id="A0A553RDM1"/>
<reference evidence="7 8" key="1">
    <citation type="journal article" date="2019" name="Sci. Data">
        <title>Hybrid genome assembly and annotation of Danionella translucida.</title>
        <authorList>
            <person name="Kadobianskyi M."/>
            <person name="Schulze L."/>
            <person name="Schuelke M."/>
            <person name="Judkewitz B."/>
        </authorList>
    </citation>
    <scope>NUCLEOTIDE SEQUENCE [LARGE SCALE GENOMIC DNA]</scope>
    <source>
        <strain evidence="7 8">Bolton</strain>
    </source>
</reference>
<comment type="caution">
    <text evidence="7">The sequence shown here is derived from an EMBL/GenBank/DDBJ whole genome shotgun (WGS) entry which is preliminary data.</text>
</comment>
<dbReference type="GO" id="GO:0006816">
    <property type="term" value="P:calcium ion transport"/>
    <property type="evidence" value="ECO:0007669"/>
    <property type="project" value="TreeGrafter"/>
</dbReference>
<evidence type="ECO:0000256" key="1">
    <source>
        <dbReference type="ARBA" id="ARBA00004141"/>
    </source>
</evidence>
<keyword evidence="2" id="KW-0812">Transmembrane</keyword>
<protein>
    <recommendedName>
        <fullName evidence="6">PKD domain-containing protein</fullName>
    </recommendedName>
</protein>
<feature type="domain" description="PKD" evidence="6">
    <location>
        <begin position="31"/>
        <end position="84"/>
    </location>
</feature>
<dbReference type="InterPro" id="IPR035986">
    <property type="entry name" value="PKD_dom_sf"/>
</dbReference>
<dbReference type="GO" id="GO:0005261">
    <property type="term" value="F:monoatomic cation channel activity"/>
    <property type="evidence" value="ECO:0007669"/>
    <property type="project" value="TreeGrafter"/>
</dbReference>
<evidence type="ECO:0000259" key="6">
    <source>
        <dbReference type="PROSITE" id="PS50093"/>
    </source>
</evidence>
<accession>A0A553RDM1</accession>